<evidence type="ECO:0000313" key="1">
    <source>
        <dbReference type="EMBL" id="MDP0398319.1"/>
    </source>
</evidence>
<organism evidence="1 2">
    <name type="scientific">Tsukamurella strandjordii</name>
    <dbReference type="NCBI Taxonomy" id="147577"/>
    <lineage>
        <taxon>Bacteria</taxon>
        <taxon>Bacillati</taxon>
        <taxon>Actinomycetota</taxon>
        <taxon>Actinomycetes</taxon>
        <taxon>Mycobacteriales</taxon>
        <taxon>Tsukamurellaceae</taxon>
        <taxon>Tsukamurella</taxon>
    </lineage>
</organism>
<dbReference type="InterPro" id="IPR029032">
    <property type="entry name" value="AhpD-like"/>
</dbReference>
<name>A0AA90SH09_9ACTN</name>
<dbReference type="AlphaFoldDB" id="A0AA90SH09"/>
<keyword evidence="2" id="KW-1185">Reference proteome</keyword>
<dbReference type="Proteomes" id="UP001178281">
    <property type="component" value="Unassembled WGS sequence"/>
</dbReference>
<dbReference type="Gene3D" id="1.20.1290.10">
    <property type="entry name" value="AhpD-like"/>
    <property type="match status" value="1"/>
</dbReference>
<dbReference type="EMBL" id="JAUTIX010000003">
    <property type="protein sequence ID" value="MDP0398319.1"/>
    <property type="molecule type" value="Genomic_DNA"/>
</dbReference>
<gene>
    <name evidence="1" type="ORF">Q7X28_10315</name>
</gene>
<dbReference type="SUPFAM" id="SSF69118">
    <property type="entry name" value="AhpD-like"/>
    <property type="match status" value="1"/>
</dbReference>
<sequence length="172" mass="19246">MTRVTPGGLRQLGPINYAISRVGAKVIRADDMHLFSTLGRSRRVFLGWLGYSGMLMPFGALKRSESETVIVRVGYLRGNKYESMHHRWIGARAGLTETQFERIYDGTGWDDKSAALLAAVTELVQTKAVTDDTWARLSEFYTDRKLVEIVMLATNYDGLATTIDVLGITPER</sequence>
<dbReference type="PANTHER" id="PTHR34846:SF5">
    <property type="entry name" value="CARBOXYMUCONOLACTONE DECARBOXYLASE-LIKE DOMAIN-CONTAINING PROTEIN"/>
    <property type="match status" value="1"/>
</dbReference>
<reference evidence="1" key="1">
    <citation type="submission" date="2023-08" db="EMBL/GenBank/DDBJ databases">
        <title>The draft genome of Tsukamurella strandjordii strain 050030.</title>
        <authorList>
            <person name="Zhao F."/>
            <person name="Feng Y."/>
            <person name="Zong Z."/>
        </authorList>
    </citation>
    <scope>NUCLEOTIDE SEQUENCE</scope>
    <source>
        <strain evidence="1">050030</strain>
    </source>
</reference>
<evidence type="ECO:0000313" key="2">
    <source>
        <dbReference type="Proteomes" id="UP001178281"/>
    </source>
</evidence>
<accession>A0AA90SH09</accession>
<protein>
    <submittedName>
        <fullName evidence="1">Carboxymuconolactone decarboxylase family protein</fullName>
    </submittedName>
</protein>
<comment type="caution">
    <text evidence="1">The sequence shown here is derived from an EMBL/GenBank/DDBJ whole genome shotgun (WGS) entry which is preliminary data.</text>
</comment>
<proteinExistence type="predicted"/>
<dbReference type="PANTHER" id="PTHR34846">
    <property type="entry name" value="4-CARBOXYMUCONOLACTONE DECARBOXYLASE FAMILY PROTEIN (AFU_ORTHOLOGUE AFUA_6G11590)"/>
    <property type="match status" value="1"/>
</dbReference>
<dbReference type="RefSeq" id="WP_305111228.1">
    <property type="nucleotide sequence ID" value="NZ_JAUTIX010000003.1"/>
</dbReference>